<organism evidence="8 9">
    <name type="scientific">Meloidogyne graminicola</name>
    <dbReference type="NCBI Taxonomy" id="189291"/>
    <lineage>
        <taxon>Eukaryota</taxon>
        <taxon>Metazoa</taxon>
        <taxon>Ecdysozoa</taxon>
        <taxon>Nematoda</taxon>
        <taxon>Chromadorea</taxon>
        <taxon>Rhabditida</taxon>
        <taxon>Tylenchina</taxon>
        <taxon>Tylenchomorpha</taxon>
        <taxon>Tylenchoidea</taxon>
        <taxon>Meloidogynidae</taxon>
        <taxon>Meloidogyninae</taxon>
        <taxon>Meloidogyne</taxon>
    </lineage>
</organism>
<dbReference type="InterPro" id="IPR050899">
    <property type="entry name" value="DDRGK_domain-containing"/>
</dbReference>
<evidence type="ECO:0000256" key="6">
    <source>
        <dbReference type="ARBA" id="ARBA00023136"/>
    </source>
</evidence>
<accession>A0A8T0A101</accession>
<evidence type="ECO:0000256" key="2">
    <source>
        <dbReference type="ARBA" id="ARBA00009829"/>
    </source>
</evidence>
<dbReference type="InterPro" id="IPR036388">
    <property type="entry name" value="WH-like_DNA-bd_sf"/>
</dbReference>
<dbReference type="SUPFAM" id="SSF46785">
    <property type="entry name" value="Winged helix' DNA-binding domain"/>
    <property type="match status" value="1"/>
</dbReference>
<dbReference type="InterPro" id="IPR019153">
    <property type="entry name" value="DDRGK_dom-contain"/>
</dbReference>
<comment type="subcellular location">
    <subcellularLocation>
        <location evidence="1">Endoplasmic reticulum membrane</location>
        <topology evidence="1">Single-pass membrane protein</topology>
    </subcellularLocation>
</comment>
<keyword evidence="4" id="KW-0812">Transmembrane</keyword>
<evidence type="ECO:0000256" key="3">
    <source>
        <dbReference type="ARBA" id="ARBA00018218"/>
    </source>
</evidence>
<evidence type="ECO:0000313" key="8">
    <source>
        <dbReference type="EMBL" id="KAF7639537.1"/>
    </source>
</evidence>
<feature type="region of interest" description="Disordered" evidence="7">
    <location>
        <begin position="1"/>
        <end position="69"/>
    </location>
</feature>
<dbReference type="PANTHER" id="PTHR48176:SF1">
    <property type="entry name" value="DDRGK DOMAIN-CONTAINING PROTEIN 1"/>
    <property type="match status" value="1"/>
</dbReference>
<dbReference type="AlphaFoldDB" id="A0A8T0A101"/>
<proteinExistence type="inferred from homology"/>
<dbReference type="SMART" id="SM01128">
    <property type="entry name" value="DDRGK"/>
    <property type="match status" value="1"/>
</dbReference>
<sequence>MSSEKKMERKKMAKLQAKAEAKVLREQQQEERETKKRREEEAEKLKEEKRFAEEEEERLRYEKLKKEKEEREKREQEDYLKFKESFNVNEQGFDNENNEVVDPEEFNSQIIEYLKTRKVVHVDQVASNFHLKPEIAIERINELLKQKLITGVFDDRVAKFINQRGRVTLSEISENSTKLISFSTDSV</sequence>
<dbReference type="EMBL" id="JABEBT010000004">
    <property type="protein sequence ID" value="KAF7639537.1"/>
    <property type="molecule type" value="Genomic_DNA"/>
</dbReference>
<keyword evidence="6" id="KW-0472">Membrane</keyword>
<evidence type="ECO:0000256" key="1">
    <source>
        <dbReference type="ARBA" id="ARBA00004389"/>
    </source>
</evidence>
<feature type="compositionally biased region" description="Basic and acidic residues" evidence="7">
    <location>
        <begin position="17"/>
        <end position="69"/>
    </location>
</feature>
<evidence type="ECO:0000256" key="4">
    <source>
        <dbReference type="ARBA" id="ARBA00022692"/>
    </source>
</evidence>
<evidence type="ECO:0000313" key="9">
    <source>
        <dbReference type="Proteomes" id="UP000605970"/>
    </source>
</evidence>
<gene>
    <name evidence="8" type="ORF">Mgra_00000866</name>
</gene>
<name>A0A8T0A101_9BILA</name>
<dbReference type="Gene3D" id="1.10.10.10">
    <property type="entry name" value="Winged helix-like DNA-binding domain superfamily/Winged helix DNA-binding domain"/>
    <property type="match status" value="1"/>
</dbReference>
<keyword evidence="5" id="KW-1133">Transmembrane helix</keyword>
<dbReference type="Pfam" id="PF09756">
    <property type="entry name" value="DDRGK"/>
    <property type="match status" value="1"/>
</dbReference>
<dbReference type="OrthoDB" id="2285710at2759"/>
<dbReference type="InterPro" id="IPR036390">
    <property type="entry name" value="WH_DNA-bd_sf"/>
</dbReference>
<dbReference type="PANTHER" id="PTHR48176">
    <property type="entry name" value="DDRGK DOMAIN-CONTAINING PROTEIN 1"/>
    <property type="match status" value="1"/>
</dbReference>
<comment type="caution">
    <text evidence="8">The sequence shown here is derived from an EMBL/GenBank/DDBJ whole genome shotgun (WGS) entry which is preliminary data.</text>
</comment>
<evidence type="ECO:0000256" key="7">
    <source>
        <dbReference type="SAM" id="MobiDB-lite"/>
    </source>
</evidence>
<dbReference type="GO" id="GO:0005789">
    <property type="term" value="C:endoplasmic reticulum membrane"/>
    <property type="evidence" value="ECO:0007669"/>
    <property type="project" value="UniProtKB-SubCell"/>
</dbReference>
<protein>
    <recommendedName>
        <fullName evidence="3">DDRGK domain-containing protein 1</fullName>
    </recommendedName>
</protein>
<evidence type="ECO:0000256" key="5">
    <source>
        <dbReference type="ARBA" id="ARBA00022989"/>
    </source>
</evidence>
<dbReference type="GO" id="GO:0044389">
    <property type="term" value="F:ubiquitin-like protein ligase binding"/>
    <property type="evidence" value="ECO:0007669"/>
    <property type="project" value="TreeGrafter"/>
</dbReference>
<keyword evidence="9" id="KW-1185">Reference proteome</keyword>
<reference evidence="8" key="1">
    <citation type="journal article" date="2020" name="Ecol. Evol.">
        <title>Genome structure and content of the rice root-knot nematode (Meloidogyne graminicola).</title>
        <authorList>
            <person name="Phan N.T."/>
            <person name="Danchin E.G.J."/>
            <person name="Klopp C."/>
            <person name="Perfus-Barbeoch L."/>
            <person name="Kozlowski D.K."/>
            <person name="Koutsovoulos G.D."/>
            <person name="Lopez-Roques C."/>
            <person name="Bouchez O."/>
            <person name="Zahm M."/>
            <person name="Besnard G."/>
            <person name="Bellafiore S."/>
        </authorList>
    </citation>
    <scope>NUCLEOTIDE SEQUENCE</scope>
    <source>
        <strain evidence="8">VN-18</strain>
    </source>
</reference>
<comment type="similarity">
    <text evidence="2">Belongs to the DDRGK1 family.</text>
</comment>
<dbReference type="Proteomes" id="UP000605970">
    <property type="component" value="Unassembled WGS sequence"/>
</dbReference>